<feature type="coiled-coil region" evidence="1">
    <location>
        <begin position="521"/>
        <end position="548"/>
    </location>
</feature>
<evidence type="ECO:0000256" key="1">
    <source>
        <dbReference type="SAM" id="Coils"/>
    </source>
</evidence>
<keyword evidence="1" id="KW-0175">Coiled coil</keyword>
<protein>
    <recommendedName>
        <fullName evidence="3">DUF499 domain-containing protein</fullName>
    </recommendedName>
</protein>
<organism evidence="2">
    <name type="scientific">Fervidicoccus fontis</name>
    <dbReference type="NCBI Taxonomy" id="683846"/>
    <lineage>
        <taxon>Archaea</taxon>
        <taxon>Thermoproteota</taxon>
        <taxon>Thermoprotei</taxon>
        <taxon>Fervidicoccales</taxon>
        <taxon>Fervidicoccaceae</taxon>
        <taxon>Fervidicoccus</taxon>
    </lineage>
</organism>
<dbReference type="EMBL" id="DRZC01000041">
    <property type="protein sequence ID" value="HHQ80455.1"/>
    <property type="molecule type" value="Genomic_DNA"/>
</dbReference>
<dbReference type="AlphaFoldDB" id="A0A7J3ZK20"/>
<comment type="caution">
    <text evidence="2">The sequence shown here is derived from an EMBL/GenBank/DDBJ whole genome shotgun (WGS) entry which is preliminary data.</text>
</comment>
<evidence type="ECO:0008006" key="3">
    <source>
        <dbReference type="Google" id="ProtNLM"/>
    </source>
</evidence>
<gene>
    <name evidence="2" type="ORF">ENM78_03220</name>
</gene>
<sequence length="1107" mass="125248">MRPVGQVFRLKTPLDKLKEELVPSFDSVLEEWISDTKRTSFADPGHVLEVTCPTPPLRMFIERVGERLKIPVVVGSSLERGFGFGKTHALILLWHLFTSDIYRQAYQRSSINVPEGVVRETLVLGIDCSRSRPLARIVEELKAYTNPEHPVARVKEPKLLGAVAEVLEEYERELYALLSDGDRLAELVAKILERYAKRGGTPRLLLLVDELGWGLAQKLRVFADRMREGRHREAERAYSEANAVVNFLSYLYAKLHGKPVAGVVIWVVAEQDRREIKALAEKNVDNELIRSKIEGLLGDLDVVAERYSRGLSGTSLAELSYSPEHALEIARYRVLRTVDGFELSKLQDEYIAWLENIARQLNLVDVFMRYKEELKRFYPFSLGLTYLLRKVMSVSDAPATEFVRAVIGIAGDAAQNALSVDPEGSYTISVKHLSIPGVVQARLMREFEIDWANAVGDVELALPKASPEEREATEIAAKYILAKGVTANILTVLESREQRDLERYGSTVEEIQLEVVESFTEGKALEVIERLSEALEKLRAESARIDEREVKGKRYYLPSLFRTIYNKLAAFVHEERKNLESKSYVPVYIKQTGTIPSLFVNLRITVDGRSDDVVVSLMEYRRVRDVELLLSDPAFQEAQNKGKLLLIVVPPWDIELFNEMYVSKGSYESIVSTISNGLQNAVKRGRIRRHLHAIVLVPELSEFRMNTVLDKIVEHEGTKKFLEYLSKKEDILNERLREYEGVTVKRMDLLTILSEEVKKRHLRELRSRIEREIADARSFAQSQLVRLSRDIAASVLQLYRKVVYYSLDANRFSTKEIAAGEEAVKDAERLADAIKTPNLKDYAAIVNKFLADIIRELAYESNAMKVASTLVESYREEFERGILRERDRIEEVVENILLGTYGVKPLSASIAREAVLKYLNKQRIELEDRDITIVVNEDSGAIEFHVTPKPPKAIEGVEGESTTGSTVSTVTEITDIGTITEVKPERTIQRALLELPAGFDVSEISQRLVALINLLRELDAEISFLKLGLDTESISLHMTLKGPIQELLADSNVRTAMNLLSRVSRAKGKAASMEIYLSKPVAEDNVSKVFGECLKARRSSIDRFLPT</sequence>
<reference evidence="2" key="1">
    <citation type="journal article" date="2020" name="mSystems">
        <title>Genome- and Community-Level Interaction Insights into Carbon Utilization and Element Cycling Functions of Hydrothermarchaeota in Hydrothermal Sediment.</title>
        <authorList>
            <person name="Zhou Z."/>
            <person name="Liu Y."/>
            <person name="Xu W."/>
            <person name="Pan J."/>
            <person name="Luo Z.H."/>
            <person name="Li M."/>
        </authorList>
    </citation>
    <scope>NUCLEOTIDE SEQUENCE [LARGE SCALE GENOMIC DNA]</scope>
    <source>
        <strain evidence="2">SpSt-1116</strain>
    </source>
</reference>
<name>A0A7J3ZK20_9CREN</name>
<evidence type="ECO:0000313" key="2">
    <source>
        <dbReference type="EMBL" id="HHQ80455.1"/>
    </source>
</evidence>
<proteinExistence type="predicted"/>
<accession>A0A7J3ZK20</accession>